<dbReference type="CDD" id="cd22231">
    <property type="entry name" value="RHH_NikR_HicB-like"/>
    <property type="match status" value="1"/>
</dbReference>
<evidence type="ECO:0000256" key="2">
    <source>
        <dbReference type="ARBA" id="ARBA00017940"/>
    </source>
</evidence>
<comment type="similarity">
    <text evidence="1">Belongs to the ParD antitoxin family.</text>
</comment>
<reference evidence="6" key="1">
    <citation type="submission" date="2019-02" db="EMBL/GenBank/DDBJ databases">
        <authorList>
            <person name="Gruber-Vodicka R. H."/>
            <person name="Seah K. B. B."/>
        </authorList>
    </citation>
    <scope>NUCLEOTIDE SEQUENCE</scope>
    <source>
        <strain evidence="5">BECK_BZ163</strain>
        <strain evidence="6">BECK_BZ164</strain>
    </source>
</reference>
<protein>
    <recommendedName>
        <fullName evidence="2">Antitoxin ParD</fullName>
    </recommendedName>
</protein>
<dbReference type="InterPro" id="IPR038296">
    <property type="entry name" value="ParD_sf"/>
</dbReference>
<evidence type="ECO:0000256" key="3">
    <source>
        <dbReference type="ARBA" id="ARBA00022649"/>
    </source>
</evidence>
<evidence type="ECO:0000313" key="6">
    <source>
        <dbReference type="EMBL" id="VFK14898.1"/>
    </source>
</evidence>
<dbReference type="NCBIfam" id="TIGR02606">
    <property type="entry name" value="antidote_CC2985"/>
    <property type="match status" value="1"/>
</dbReference>
<dbReference type="PANTHER" id="PTHR36582">
    <property type="entry name" value="ANTITOXIN PARD"/>
    <property type="match status" value="1"/>
</dbReference>
<dbReference type="EMBL" id="CAADFL010000344">
    <property type="protein sequence ID" value="VFK14898.1"/>
    <property type="molecule type" value="Genomic_DNA"/>
</dbReference>
<gene>
    <name evidence="5" type="ORF">BECKFM1743A_GA0114220_103409</name>
    <name evidence="6" type="ORF">BECKFM1743B_GA0114221_103449</name>
</gene>
<dbReference type="AlphaFoldDB" id="A0A450WD34"/>
<evidence type="ECO:0000256" key="4">
    <source>
        <dbReference type="ARBA" id="ARBA00037106"/>
    </source>
</evidence>
<evidence type="ECO:0000256" key="1">
    <source>
        <dbReference type="ARBA" id="ARBA00008580"/>
    </source>
</evidence>
<dbReference type="PANTHER" id="PTHR36582:SF2">
    <property type="entry name" value="ANTITOXIN PARD"/>
    <property type="match status" value="1"/>
</dbReference>
<evidence type="ECO:0000313" key="5">
    <source>
        <dbReference type="EMBL" id="VFJ63787.1"/>
    </source>
</evidence>
<dbReference type="GO" id="GO:0006355">
    <property type="term" value="P:regulation of DNA-templated transcription"/>
    <property type="evidence" value="ECO:0007669"/>
    <property type="project" value="InterPro"/>
</dbReference>
<dbReference type="Gene3D" id="6.10.10.120">
    <property type="entry name" value="Antitoxin ParD1-like"/>
    <property type="match status" value="1"/>
</dbReference>
<organism evidence="6">
    <name type="scientific">Candidatus Kentrum sp. FM</name>
    <dbReference type="NCBI Taxonomy" id="2126340"/>
    <lineage>
        <taxon>Bacteria</taxon>
        <taxon>Pseudomonadati</taxon>
        <taxon>Pseudomonadota</taxon>
        <taxon>Gammaproteobacteria</taxon>
        <taxon>Candidatus Kentrum</taxon>
    </lineage>
</organism>
<comment type="function">
    <text evidence="4">Antitoxin component of a type II toxin-antitoxin (TA) system. Neutralizes the effect of toxin ParE.</text>
</comment>
<dbReference type="Pfam" id="PF03693">
    <property type="entry name" value="ParD_antitoxin"/>
    <property type="match status" value="1"/>
</dbReference>
<dbReference type="InterPro" id="IPR010985">
    <property type="entry name" value="Ribbon_hlx_hlx"/>
</dbReference>
<proteinExistence type="inferred from homology"/>
<keyword evidence="3" id="KW-1277">Toxin-antitoxin system</keyword>
<sequence length="95" mass="10806">MNTFERITITLTPEMANAVRTAVQDGEYASSSEIIREALRDWRHKRAFQERELQALRAKIRQGLADVEVGRVHDFDPERIIGKGEQQLQNPGACA</sequence>
<name>A0A450WD34_9GAMM</name>
<dbReference type="EMBL" id="CAADEZ010000340">
    <property type="protein sequence ID" value="VFJ63787.1"/>
    <property type="molecule type" value="Genomic_DNA"/>
</dbReference>
<dbReference type="InterPro" id="IPR022789">
    <property type="entry name" value="ParD"/>
</dbReference>
<accession>A0A450WD34</accession>
<dbReference type="SUPFAM" id="SSF47598">
    <property type="entry name" value="Ribbon-helix-helix"/>
    <property type="match status" value="1"/>
</dbReference>